<name>A0AC61MM39_9FIRM</name>
<evidence type="ECO:0000313" key="2">
    <source>
        <dbReference type="Proteomes" id="UP000595814"/>
    </source>
</evidence>
<gene>
    <name evidence="1" type="ORF">JFY71_05880</name>
</gene>
<dbReference type="EMBL" id="CP066744">
    <property type="protein sequence ID" value="QQK06877.1"/>
    <property type="molecule type" value="Genomic_DNA"/>
</dbReference>
<proteinExistence type="predicted"/>
<protein>
    <submittedName>
        <fullName evidence="1">Tyrosine-protein phosphatase</fullName>
    </submittedName>
</protein>
<evidence type="ECO:0000313" key="1">
    <source>
        <dbReference type="EMBL" id="QQK06877.1"/>
    </source>
</evidence>
<reference evidence="1 2" key="1">
    <citation type="journal article" date="2022" name="Int. J. Syst. Evol. Microbiol.">
        <title>Miniphocaeibacter halophilus sp. nov., an ammonium-tolerant acetate-producing bacterium isolated from a biogas system.</title>
        <authorList>
            <person name="Schnurer A."/>
            <person name="Singh A."/>
            <person name="Bi S."/>
            <person name="Qiao W."/>
            <person name="Westerholm M."/>
        </authorList>
    </citation>
    <scope>NUCLEOTIDE SEQUENCE [LARGE SCALE GENOMIC DNA]</scope>
    <source>
        <strain evidence="1 2">AMB_01</strain>
    </source>
</reference>
<sequence>MTLVERPVNLRDIGGYEGMEGKTVKKMTLLRSGEITNITERDKNILLNNYDLRTIVDFRSEEEKEQAPDTKIDGVDYFHIDILKNNSNGATSLKNFKEEPSPEVINNLMNRTYEDFIVDSGAITGYRQFIDLLLNQNNGSLVFHCFAGKDRTGFAAAIILNILGVSKENILYDYLLTNKMREKENNRIISKMKELGFKENELRAMDIALNVKEEYLISSINKANEIYGSLDGYIENALKVDKEEKRFLLEKYLV</sequence>
<accession>A0AC61MM39</accession>
<keyword evidence="2" id="KW-1185">Reference proteome</keyword>
<organism evidence="1 2">
    <name type="scientific">Miniphocaeibacter halophilus</name>
    <dbReference type="NCBI Taxonomy" id="2931922"/>
    <lineage>
        <taxon>Bacteria</taxon>
        <taxon>Bacillati</taxon>
        <taxon>Bacillota</taxon>
        <taxon>Tissierellia</taxon>
        <taxon>Tissierellales</taxon>
        <taxon>Peptoniphilaceae</taxon>
        <taxon>Miniphocaeibacter</taxon>
    </lineage>
</organism>
<dbReference type="Proteomes" id="UP000595814">
    <property type="component" value="Chromosome"/>
</dbReference>